<comment type="caution">
    <text evidence="3">The sequence shown here is derived from an EMBL/GenBank/DDBJ whole genome shotgun (WGS) entry which is preliminary data.</text>
</comment>
<evidence type="ECO:0000256" key="2">
    <source>
        <dbReference type="SAM" id="Phobius"/>
    </source>
</evidence>
<dbReference type="OrthoDB" id="6139674at2759"/>
<dbReference type="EMBL" id="JABEBT010000005">
    <property type="protein sequence ID" value="KAF7639417.1"/>
    <property type="molecule type" value="Genomic_DNA"/>
</dbReference>
<keyword evidence="2" id="KW-0812">Transmembrane</keyword>
<evidence type="ECO:0000313" key="3">
    <source>
        <dbReference type="EMBL" id="KAF7639417.1"/>
    </source>
</evidence>
<feature type="compositionally biased region" description="Low complexity" evidence="1">
    <location>
        <begin position="1"/>
        <end position="30"/>
    </location>
</feature>
<keyword evidence="4" id="KW-1185">Reference proteome</keyword>
<dbReference type="Proteomes" id="UP000605970">
    <property type="component" value="Unassembled WGS sequence"/>
</dbReference>
<gene>
    <name evidence="3" type="ORF">Mgra_00001089</name>
</gene>
<proteinExistence type="predicted"/>
<evidence type="ECO:0000256" key="1">
    <source>
        <dbReference type="SAM" id="MobiDB-lite"/>
    </source>
</evidence>
<feature type="compositionally biased region" description="Basic and acidic residues" evidence="1">
    <location>
        <begin position="112"/>
        <end position="122"/>
    </location>
</feature>
<feature type="region of interest" description="Disordered" evidence="1">
    <location>
        <begin position="112"/>
        <end position="181"/>
    </location>
</feature>
<keyword evidence="2" id="KW-1133">Transmembrane helix</keyword>
<protein>
    <submittedName>
        <fullName evidence="3">ZP domain-containing protein</fullName>
    </submittedName>
</protein>
<organism evidence="3 4">
    <name type="scientific">Meloidogyne graminicola</name>
    <dbReference type="NCBI Taxonomy" id="189291"/>
    <lineage>
        <taxon>Eukaryota</taxon>
        <taxon>Metazoa</taxon>
        <taxon>Ecdysozoa</taxon>
        <taxon>Nematoda</taxon>
        <taxon>Chromadorea</taxon>
        <taxon>Rhabditida</taxon>
        <taxon>Tylenchina</taxon>
        <taxon>Tylenchomorpha</taxon>
        <taxon>Tylenchoidea</taxon>
        <taxon>Meloidogynidae</taxon>
        <taxon>Meloidogyninae</taxon>
        <taxon>Meloidogyne</taxon>
    </lineage>
</organism>
<sequence length="283" mass="31606">MNSASSENSKENSFNNPSSSTWSTTSSSTTEGIPLPPTLIATFHTTNNNNKINGNKKDEFPQPDLLLHKDQAMLVPHEKKIFASKTNNRMDEGIERSDPNWTLSVEEIRKDEENELNKNKEKEEEEEVFNGTTKPVQIFDKRSGNEIKSAARSQRDTTKGPGSSNGDNGKRTQHNRRRGTHEVDFDITSPELMIMDDYEPSAAAQRGAIQHSSIQEAPFIDWSTQERRNGNNVNVVCLSPIAIICGGSLLLLLLLIMFVVLVRVMRKTRGSSGSLMEHSLYSS</sequence>
<keyword evidence="2" id="KW-0472">Membrane</keyword>
<name>A0A8T0A0M0_9BILA</name>
<evidence type="ECO:0000313" key="4">
    <source>
        <dbReference type="Proteomes" id="UP000605970"/>
    </source>
</evidence>
<dbReference type="AlphaFoldDB" id="A0A8T0A0M0"/>
<accession>A0A8T0A0M0</accession>
<feature type="transmembrane region" description="Helical" evidence="2">
    <location>
        <begin position="241"/>
        <end position="262"/>
    </location>
</feature>
<feature type="region of interest" description="Disordered" evidence="1">
    <location>
        <begin position="1"/>
        <end position="61"/>
    </location>
</feature>
<reference evidence="3" key="1">
    <citation type="journal article" date="2020" name="Ecol. Evol.">
        <title>Genome structure and content of the rice root-knot nematode (Meloidogyne graminicola).</title>
        <authorList>
            <person name="Phan N.T."/>
            <person name="Danchin E.G.J."/>
            <person name="Klopp C."/>
            <person name="Perfus-Barbeoch L."/>
            <person name="Kozlowski D.K."/>
            <person name="Koutsovoulos G.D."/>
            <person name="Lopez-Roques C."/>
            <person name="Bouchez O."/>
            <person name="Zahm M."/>
            <person name="Besnard G."/>
            <person name="Bellafiore S."/>
        </authorList>
    </citation>
    <scope>NUCLEOTIDE SEQUENCE</scope>
    <source>
        <strain evidence="3">VN-18</strain>
    </source>
</reference>